<evidence type="ECO:0000313" key="1">
    <source>
        <dbReference type="EMBL" id="KAI4340013.1"/>
    </source>
</evidence>
<gene>
    <name evidence="1" type="ORF">MLD38_024891</name>
</gene>
<keyword evidence="2" id="KW-1185">Reference proteome</keyword>
<organism evidence="1 2">
    <name type="scientific">Melastoma candidum</name>
    <dbReference type="NCBI Taxonomy" id="119954"/>
    <lineage>
        <taxon>Eukaryota</taxon>
        <taxon>Viridiplantae</taxon>
        <taxon>Streptophyta</taxon>
        <taxon>Embryophyta</taxon>
        <taxon>Tracheophyta</taxon>
        <taxon>Spermatophyta</taxon>
        <taxon>Magnoliopsida</taxon>
        <taxon>eudicotyledons</taxon>
        <taxon>Gunneridae</taxon>
        <taxon>Pentapetalae</taxon>
        <taxon>rosids</taxon>
        <taxon>malvids</taxon>
        <taxon>Myrtales</taxon>
        <taxon>Melastomataceae</taxon>
        <taxon>Melastomatoideae</taxon>
        <taxon>Melastomateae</taxon>
        <taxon>Melastoma</taxon>
    </lineage>
</organism>
<protein>
    <submittedName>
        <fullName evidence="1">Uncharacterized protein</fullName>
    </submittedName>
</protein>
<sequence length="72" mass="7996">MVFRAFVCGCPGDTGFFLDLSKNPYLFGSNIKSLHWRIVKNGALAEKKVADATAKLEHVRRSESEALAEIKI</sequence>
<accession>A0ACB9NU37</accession>
<reference evidence="2" key="1">
    <citation type="journal article" date="2023" name="Front. Plant Sci.">
        <title>Chromosomal-level genome assembly of Melastoma candidum provides insights into trichome evolution.</title>
        <authorList>
            <person name="Zhong Y."/>
            <person name="Wu W."/>
            <person name="Sun C."/>
            <person name="Zou P."/>
            <person name="Liu Y."/>
            <person name="Dai S."/>
            <person name="Zhou R."/>
        </authorList>
    </citation>
    <scope>NUCLEOTIDE SEQUENCE [LARGE SCALE GENOMIC DNA]</scope>
</reference>
<dbReference type="Proteomes" id="UP001057402">
    <property type="component" value="Chromosome 7"/>
</dbReference>
<dbReference type="EMBL" id="CM042886">
    <property type="protein sequence ID" value="KAI4340013.1"/>
    <property type="molecule type" value="Genomic_DNA"/>
</dbReference>
<proteinExistence type="predicted"/>
<evidence type="ECO:0000313" key="2">
    <source>
        <dbReference type="Proteomes" id="UP001057402"/>
    </source>
</evidence>
<name>A0ACB9NU37_9MYRT</name>
<comment type="caution">
    <text evidence="1">The sequence shown here is derived from an EMBL/GenBank/DDBJ whole genome shotgun (WGS) entry which is preliminary data.</text>
</comment>